<dbReference type="Pfam" id="PF00589">
    <property type="entry name" value="Phage_integrase"/>
    <property type="match status" value="1"/>
</dbReference>
<dbReference type="InterPro" id="IPR011010">
    <property type="entry name" value="DNA_brk_join_enz"/>
</dbReference>
<keyword evidence="7" id="KW-1185">Reference proteome</keyword>
<feature type="domain" description="Core-binding (CB)" evidence="5">
    <location>
        <begin position="78"/>
        <end position="162"/>
    </location>
</feature>
<comment type="caution">
    <text evidence="6">The sequence shown here is derived from an EMBL/GenBank/DDBJ whole genome shotgun (WGS) entry which is preliminary data.</text>
</comment>
<dbReference type="PROSITE" id="PS51900">
    <property type="entry name" value="CB"/>
    <property type="match status" value="1"/>
</dbReference>
<dbReference type="PANTHER" id="PTHR30349:SF41">
    <property type="entry name" value="INTEGRASE_RECOMBINASE PROTEIN MJ0367-RELATED"/>
    <property type="match status" value="1"/>
</dbReference>
<reference evidence="7" key="1">
    <citation type="journal article" date="2019" name="Int. J. Syst. Evol. Microbiol.">
        <title>The Global Catalogue of Microorganisms (GCM) 10K type strain sequencing project: providing services to taxonomists for standard genome sequencing and annotation.</title>
        <authorList>
            <consortium name="The Broad Institute Genomics Platform"/>
            <consortium name="The Broad Institute Genome Sequencing Center for Infectious Disease"/>
            <person name="Wu L."/>
            <person name="Ma J."/>
        </authorList>
    </citation>
    <scope>NUCLEOTIDE SEQUENCE [LARGE SCALE GENOMIC DNA]</scope>
    <source>
        <strain evidence="7">CGMCC 1.10363</strain>
    </source>
</reference>
<evidence type="ECO:0000313" key="6">
    <source>
        <dbReference type="EMBL" id="MFC4242622.1"/>
    </source>
</evidence>
<evidence type="ECO:0000259" key="5">
    <source>
        <dbReference type="PROSITE" id="PS51900"/>
    </source>
</evidence>
<dbReference type="InterPro" id="IPR002104">
    <property type="entry name" value="Integrase_catalytic"/>
</dbReference>
<dbReference type="Gene3D" id="1.10.443.10">
    <property type="entry name" value="Intergrase catalytic core"/>
    <property type="match status" value="1"/>
</dbReference>
<proteinExistence type="inferred from homology"/>
<dbReference type="InterPro" id="IPR050090">
    <property type="entry name" value="Tyrosine_recombinase_XerCD"/>
</dbReference>
<dbReference type="CDD" id="cd00397">
    <property type="entry name" value="DNA_BRE_C"/>
    <property type="match status" value="1"/>
</dbReference>
<evidence type="ECO:0000313" key="7">
    <source>
        <dbReference type="Proteomes" id="UP001595900"/>
    </source>
</evidence>
<protein>
    <submittedName>
        <fullName evidence="6">Tyrosine-type recombinase/integrase</fullName>
    </submittedName>
</protein>
<gene>
    <name evidence="6" type="ORF">ACFOYW_04490</name>
</gene>
<dbReference type="SUPFAM" id="SSF56349">
    <property type="entry name" value="DNA breaking-rejoining enzymes"/>
    <property type="match status" value="1"/>
</dbReference>
<evidence type="ECO:0000256" key="4">
    <source>
        <dbReference type="PROSITE-ProRule" id="PRU01248"/>
    </source>
</evidence>
<organism evidence="6 7">
    <name type="scientific">Gryllotalpicola reticulitermitis</name>
    <dbReference type="NCBI Taxonomy" id="1184153"/>
    <lineage>
        <taxon>Bacteria</taxon>
        <taxon>Bacillati</taxon>
        <taxon>Actinomycetota</taxon>
        <taxon>Actinomycetes</taxon>
        <taxon>Micrococcales</taxon>
        <taxon>Microbacteriaceae</taxon>
        <taxon>Gryllotalpicola</taxon>
    </lineage>
</organism>
<dbReference type="InterPro" id="IPR010998">
    <property type="entry name" value="Integrase_recombinase_N"/>
</dbReference>
<sequence length="420" mass="47111">MAKARIPFGGHGNVKINPTGQTGLWLATTSWRHPDTGKVSIARKHVDTDYAPAATRQIELHIEELIGRRVDVQLDKSSSVRMLVDAWTEQILDNPQQNNFAVQTVPRYRASAKVLVALRGDKRLDEIGPGDLMKMLSALNSRHHSSARNLRVVTKHIFKWAFMEEITATDYSMFEIQLRDPTPKERPKAIAEDKIGVFFQAFDDYVARQKPGPKSSRQVQQARDVCDIAFGLGGLRIDEAAAIFAEDIEDHGEKGLRVFVNRGVKYQEPTGDRRIPDGRKKAVYDSPGFFFVEGHTKPHSRRWIWADEVSTETLRRLVSENSNGLLLRVEGSGGDGRPLNLNNIRRTLRAVVGGTEFEAFFTPHTLRRTAGTHIAREFGIAAAADTLGHASTATTVAHYIEREDEAPDMRTSLSRLRTKR</sequence>
<accession>A0ABV8Q5B6</accession>
<comment type="similarity">
    <text evidence="1">Belongs to the 'phage' integrase family.</text>
</comment>
<keyword evidence="3" id="KW-0233">DNA recombination</keyword>
<evidence type="ECO:0000256" key="2">
    <source>
        <dbReference type="ARBA" id="ARBA00023125"/>
    </source>
</evidence>
<dbReference type="InterPro" id="IPR044068">
    <property type="entry name" value="CB"/>
</dbReference>
<evidence type="ECO:0000256" key="1">
    <source>
        <dbReference type="ARBA" id="ARBA00008857"/>
    </source>
</evidence>
<keyword evidence="2 4" id="KW-0238">DNA-binding</keyword>
<dbReference type="EMBL" id="JBHSCN010000003">
    <property type="protein sequence ID" value="MFC4242622.1"/>
    <property type="molecule type" value="Genomic_DNA"/>
</dbReference>
<name>A0ABV8Q5B6_9MICO</name>
<dbReference type="Proteomes" id="UP001595900">
    <property type="component" value="Unassembled WGS sequence"/>
</dbReference>
<evidence type="ECO:0000256" key="3">
    <source>
        <dbReference type="ARBA" id="ARBA00023172"/>
    </source>
</evidence>
<dbReference type="Gene3D" id="1.10.150.130">
    <property type="match status" value="1"/>
</dbReference>
<dbReference type="PANTHER" id="PTHR30349">
    <property type="entry name" value="PHAGE INTEGRASE-RELATED"/>
    <property type="match status" value="1"/>
</dbReference>
<dbReference type="InterPro" id="IPR013762">
    <property type="entry name" value="Integrase-like_cat_sf"/>
</dbReference>
<dbReference type="RefSeq" id="WP_390227491.1">
    <property type="nucleotide sequence ID" value="NZ_JBHSCN010000003.1"/>
</dbReference>